<dbReference type="GO" id="GO:0004436">
    <property type="term" value="F:phosphatidylinositol diacylglycerol-lyase activity"/>
    <property type="evidence" value="ECO:0007669"/>
    <property type="project" value="UniProtKB-EC"/>
</dbReference>
<feature type="domain" description="Phosphatidylinositol-specific phospholipase C X" evidence="7">
    <location>
        <begin position="78"/>
        <end position="223"/>
    </location>
</feature>
<evidence type="ECO:0000313" key="9">
    <source>
        <dbReference type="Proteomes" id="UP000014028"/>
    </source>
</evidence>
<dbReference type="SUPFAM" id="SSF51695">
    <property type="entry name" value="PLC-like phosphodiesterases"/>
    <property type="match status" value="1"/>
</dbReference>
<organism evidence="8 9">
    <name type="scientific">Bacillus cereus VD184</name>
    <dbReference type="NCBI Taxonomy" id="1053242"/>
    <lineage>
        <taxon>Bacteria</taxon>
        <taxon>Bacillati</taxon>
        <taxon>Bacillota</taxon>
        <taxon>Bacilli</taxon>
        <taxon>Bacillales</taxon>
        <taxon>Bacillaceae</taxon>
        <taxon>Bacillus</taxon>
        <taxon>Bacillus cereus group</taxon>
    </lineage>
</organism>
<evidence type="ECO:0000256" key="1">
    <source>
        <dbReference type="ARBA" id="ARBA00001316"/>
    </source>
</evidence>
<dbReference type="EC" id="4.6.1.13" evidence="2"/>
<accession>A0A9W5R0B5</accession>
<comment type="caution">
    <text evidence="8">The sequence shown here is derived from an EMBL/GenBank/DDBJ whole genome shotgun (WGS) entry which is preliminary data.</text>
</comment>
<dbReference type="InterPro" id="IPR000909">
    <property type="entry name" value="PLipase_C_PInositol-sp_X_dom"/>
</dbReference>
<dbReference type="InterPro" id="IPR017946">
    <property type="entry name" value="PLC-like_Pdiesterase_TIM-brl"/>
</dbReference>
<dbReference type="EMBL" id="AHFK01000115">
    <property type="protein sequence ID" value="EOQ00432.1"/>
    <property type="molecule type" value="Genomic_DNA"/>
</dbReference>
<dbReference type="Gene3D" id="3.20.20.190">
    <property type="entry name" value="Phosphatidylinositol (PI) phosphodiesterase"/>
    <property type="match status" value="1"/>
</dbReference>
<dbReference type="PROSITE" id="PS50007">
    <property type="entry name" value="PIPLC_X_DOMAIN"/>
    <property type="match status" value="1"/>
</dbReference>
<evidence type="ECO:0000256" key="3">
    <source>
        <dbReference type="ARBA" id="ARBA00019758"/>
    </source>
</evidence>
<comment type="catalytic activity">
    <reaction evidence="1">
        <text>a 1,2-diacyl-sn-glycero-3-phospho-(1D-myo-inositol) = 1D-myo-inositol 1,2-cyclic phosphate + a 1,2-diacyl-sn-glycerol</text>
        <dbReference type="Rhea" id="RHEA:17093"/>
        <dbReference type="ChEBI" id="CHEBI:17815"/>
        <dbReference type="ChEBI" id="CHEBI:57880"/>
        <dbReference type="ChEBI" id="CHEBI:58484"/>
        <dbReference type="EC" id="4.6.1.13"/>
    </reaction>
</comment>
<evidence type="ECO:0000256" key="2">
    <source>
        <dbReference type="ARBA" id="ARBA00012581"/>
    </source>
</evidence>
<dbReference type="CDD" id="cd08586">
    <property type="entry name" value="PI-PLCc_BcPLC_like"/>
    <property type="match status" value="1"/>
</dbReference>
<protein>
    <recommendedName>
        <fullName evidence="3">1-phosphatidylinositol phosphodiesterase</fullName>
        <ecNumber evidence="2">4.6.1.13</ecNumber>
    </recommendedName>
    <alternativeName>
        <fullName evidence="5">Phosphatidylinositol diacylglycerol-lyase</fullName>
    </alternativeName>
    <alternativeName>
        <fullName evidence="6">Phosphatidylinositol-specific phospholipase C</fullName>
    </alternativeName>
</protein>
<evidence type="ECO:0000313" key="8">
    <source>
        <dbReference type="EMBL" id="EOQ00432.1"/>
    </source>
</evidence>
<dbReference type="Proteomes" id="UP000014028">
    <property type="component" value="Unassembled WGS sequence"/>
</dbReference>
<evidence type="ECO:0000259" key="7">
    <source>
        <dbReference type="SMART" id="SM00148"/>
    </source>
</evidence>
<dbReference type="GO" id="GO:0008081">
    <property type="term" value="F:phosphoric diester hydrolase activity"/>
    <property type="evidence" value="ECO:0007669"/>
    <property type="project" value="InterPro"/>
</dbReference>
<keyword evidence="4" id="KW-0443">Lipid metabolism</keyword>
<dbReference type="PANTHER" id="PTHR13593">
    <property type="match status" value="1"/>
</dbReference>
<dbReference type="PANTHER" id="PTHR13593:SF113">
    <property type="entry name" value="SI:DKEY-266F7.9"/>
    <property type="match status" value="1"/>
</dbReference>
<evidence type="ECO:0000256" key="4">
    <source>
        <dbReference type="ARBA" id="ARBA00022963"/>
    </source>
</evidence>
<dbReference type="InterPro" id="IPR051057">
    <property type="entry name" value="PI-PLC_domain"/>
</dbReference>
<evidence type="ECO:0000256" key="5">
    <source>
        <dbReference type="ARBA" id="ARBA00030474"/>
    </source>
</evidence>
<reference evidence="8 9" key="1">
    <citation type="submission" date="2012-12" db="EMBL/GenBank/DDBJ databases">
        <title>The Genome Sequence of Bacillus cereus VD184.</title>
        <authorList>
            <consortium name="The Broad Institute Genome Sequencing Platform"/>
            <consortium name="The Broad Institute Genome Sequencing Center for Infectious Disease"/>
            <person name="Feldgarden M."/>
            <person name="Van der Auwera G.A."/>
            <person name="Mahillon J."/>
            <person name="Duprez V."/>
            <person name="Timmery S."/>
            <person name="Mattelet C."/>
            <person name="Dierick K."/>
            <person name="Sun M."/>
            <person name="Yu Z."/>
            <person name="Zhu L."/>
            <person name="Hu X."/>
            <person name="Shank E.B."/>
            <person name="Swiecicka I."/>
            <person name="Hansen B.M."/>
            <person name="Andrup L."/>
            <person name="Walker B."/>
            <person name="Young S.K."/>
            <person name="Zeng Q."/>
            <person name="Gargeya S."/>
            <person name="Fitzgerald M."/>
            <person name="Haas B."/>
            <person name="Abouelleil A."/>
            <person name="Alvarado L."/>
            <person name="Arachchi H.M."/>
            <person name="Berlin A.M."/>
            <person name="Chapman S.B."/>
            <person name="Dewar J."/>
            <person name="Goldberg J."/>
            <person name="Griggs A."/>
            <person name="Gujja S."/>
            <person name="Hansen M."/>
            <person name="Howarth C."/>
            <person name="Imamovic A."/>
            <person name="Larimer J."/>
            <person name="McCowan C."/>
            <person name="Murphy C."/>
            <person name="Neiman D."/>
            <person name="Pearson M."/>
            <person name="Priest M."/>
            <person name="Roberts A."/>
            <person name="Saif S."/>
            <person name="Shea T."/>
            <person name="Sisk P."/>
            <person name="Sykes S."/>
            <person name="Wortman J."/>
            <person name="Nusbaum C."/>
            <person name="Birren B."/>
        </authorList>
    </citation>
    <scope>NUCLEOTIDE SEQUENCE [LARGE SCALE GENOMIC DNA]</scope>
    <source>
        <strain evidence="8 9">VD184</strain>
    </source>
</reference>
<sequence>MKISLQIGFKSLRKIRVILTILMILWSSFSISTFAETQEESNSKEGRAYDYNAARDAYAYDSNIGYSNPKWMQSLVKDSIKLSELSIPGTHGSTALYGKTAIDEDWTRNQRMSITTQLNSGIRYLDIRARRTGDSFAMHHGPVYQHKMFGDILNEVTIFLQQNPSETVLMRLKEEHDAESGSKSFEEIMTKYWNDYQQYFWKPGSSNNPTLDEVRGKIVILQNFSSSAKFGVDYNSLKVQDQYEVRMNGMYDKWLAIKNHMNHAKNDQQSIYLNYLSGTGGGTGVKPWFLASGYESRNTNSNMEFLTTFNPWLYPDWPRIGPYNDVYYGGTNILFTASIKLHKEHVGIVAADFPGKGFIKSIIELNDRFKEKPDDYKNSIHSIVTPNSDKFEIGLTGQNYMKGYYKFRINGQYMGEVNRGVPYYGSLGLTNYGHKFSKSGISLANGDKIEVFVKIDGNEHLIKSHIVSGLNGPVERIQKAHEFLSWQSSIPIGKIAGVIFKPTWDQDARNLVERYKLVYTTVSGENSYELSNRVVMNVLSFGDYGRVSGPGIKVYAIYQGREILIVSK</sequence>
<evidence type="ECO:0000256" key="6">
    <source>
        <dbReference type="ARBA" id="ARBA00030782"/>
    </source>
</evidence>
<dbReference type="AlphaFoldDB" id="A0A9W5R0B5"/>
<gene>
    <name evidence="8" type="ORF">IKC_06512</name>
</gene>
<dbReference type="RefSeq" id="WP_016124145.1">
    <property type="nucleotide sequence ID" value="NZ_KB976854.1"/>
</dbReference>
<name>A0A9W5R0B5_BACCE</name>
<proteinExistence type="predicted"/>
<keyword evidence="4" id="KW-0442">Lipid degradation</keyword>
<dbReference type="GO" id="GO:0016042">
    <property type="term" value="P:lipid catabolic process"/>
    <property type="evidence" value="ECO:0007669"/>
    <property type="project" value="UniProtKB-KW"/>
</dbReference>
<dbReference type="SMART" id="SM00148">
    <property type="entry name" value="PLCXc"/>
    <property type="match status" value="1"/>
</dbReference>
<dbReference type="Pfam" id="PF00388">
    <property type="entry name" value="PI-PLC-X"/>
    <property type="match status" value="1"/>
</dbReference>